<evidence type="ECO:0000313" key="2">
    <source>
        <dbReference type="Proteomes" id="UP000221405"/>
    </source>
</evidence>
<evidence type="ECO:0000313" key="1">
    <source>
        <dbReference type="EMBL" id="ARM66161.1"/>
    </source>
</evidence>
<dbReference type="EMBL" id="KY554768">
    <property type="protein sequence ID" value="ARM66161.1"/>
    <property type="molecule type" value="Genomic_DNA"/>
</dbReference>
<organism evidence="1 2">
    <name type="scientific">Lactococcus phage AM1</name>
    <dbReference type="NCBI Taxonomy" id="1965467"/>
    <lineage>
        <taxon>Viruses</taxon>
        <taxon>Duplodnaviria</taxon>
        <taxon>Heunggongvirae</taxon>
        <taxon>Uroviricota</taxon>
        <taxon>Caudoviricetes</taxon>
        <taxon>Audreyjarvisvirus</taxon>
        <taxon>Audreyjarvisvirus AM1</taxon>
    </lineage>
</organism>
<accession>A0A1W6JIW6</accession>
<reference evidence="1 2" key="1">
    <citation type="journal article" date="2017" name="Viruses">
        <title>Phage Biodiversity in Artisanal Cheese Wheys Reflects the Complexity of the Fermentation Process.</title>
        <authorList>
            <person name="Mahony J."/>
            <person name="Moscarelli A."/>
            <person name="Kelleher P."/>
            <person name="Lugli G.A."/>
            <person name="Ventura M."/>
            <person name="Settanni L."/>
            <person name="van Sinderen D."/>
        </authorList>
    </citation>
    <scope>NUCLEOTIDE SEQUENCE [LARGE SCALE GENOMIC DNA]</scope>
</reference>
<keyword evidence="2" id="KW-1185">Reference proteome</keyword>
<protein>
    <submittedName>
        <fullName evidence="1">Uncharacterized protein</fullName>
    </submittedName>
</protein>
<dbReference type="Proteomes" id="UP000221405">
    <property type="component" value="Segment"/>
</dbReference>
<sequence length="78" mass="9377">MSLTIIKEDINNLDDFNFWGGASERWEKIQELGLEEDVFTYLSESYPQGLTETELNDFVWFELDDFIEEMEKEQEEEK</sequence>
<name>A0A1W6JIW6_9CAUD</name>
<gene>
    <name evidence="1" type="ORF">AM1_034</name>
</gene>
<proteinExistence type="predicted"/>